<keyword evidence="3" id="KW-1185">Reference proteome</keyword>
<dbReference type="EMBL" id="PYOI01000004">
    <property type="protein sequence ID" value="PSV85609.1"/>
    <property type="molecule type" value="Genomic_DNA"/>
</dbReference>
<evidence type="ECO:0000313" key="2">
    <source>
        <dbReference type="EMBL" id="PSV85609.1"/>
    </source>
</evidence>
<feature type="signal peptide" evidence="1">
    <location>
        <begin position="1"/>
        <end position="21"/>
    </location>
</feature>
<proteinExistence type="predicted"/>
<accession>A0ABX5GIX2</accession>
<gene>
    <name evidence="2" type="ORF">CTM94_04370</name>
</gene>
<evidence type="ECO:0000313" key="3">
    <source>
        <dbReference type="Proteomes" id="UP000241566"/>
    </source>
</evidence>
<organism evidence="2 3">
    <name type="scientific">Photobacterium leiognathi</name>
    <dbReference type="NCBI Taxonomy" id="553611"/>
    <lineage>
        <taxon>Bacteria</taxon>
        <taxon>Pseudomonadati</taxon>
        <taxon>Pseudomonadota</taxon>
        <taxon>Gammaproteobacteria</taxon>
        <taxon>Vibrionales</taxon>
        <taxon>Vibrionaceae</taxon>
        <taxon>Photobacterium</taxon>
    </lineage>
</organism>
<keyword evidence="1" id="KW-0732">Signal</keyword>
<comment type="caution">
    <text evidence="2">The sequence shown here is derived from an EMBL/GenBank/DDBJ whole genome shotgun (WGS) entry which is preliminary data.</text>
</comment>
<evidence type="ECO:0000256" key="1">
    <source>
        <dbReference type="SAM" id="SignalP"/>
    </source>
</evidence>
<name>A0ABX5GIX2_PHOLE</name>
<dbReference type="Proteomes" id="UP000241566">
    <property type="component" value="Unassembled WGS sequence"/>
</dbReference>
<protein>
    <recommendedName>
        <fullName evidence="4">Lipoprotein</fullName>
    </recommendedName>
</protein>
<feature type="chain" id="PRO_5045776207" description="Lipoprotein" evidence="1">
    <location>
        <begin position="22"/>
        <end position="609"/>
    </location>
</feature>
<dbReference type="PROSITE" id="PS51257">
    <property type="entry name" value="PROKAR_LIPOPROTEIN"/>
    <property type="match status" value="1"/>
</dbReference>
<reference evidence="2 3" key="1">
    <citation type="submission" date="2018-01" db="EMBL/GenBank/DDBJ databases">
        <title>Whole genome sequencing of Histamine producing bacteria.</title>
        <authorList>
            <person name="Butler K."/>
        </authorList>
    </citation>
    <scope>NUCLEOTIDE SEQUENCE [LARGE SCALE GENOMIC DNA]</scope>
    <source>
        <strain evidence="2 3">ATCC 25521</strain>
    </source>
</reference>
<sequence length="609" mass="66731">MRYPKTALALLIPALSIGLVGCGGSDSDSSASESKKTVIDAKFIDSAVSGLTYICGENNGQTDSEGLFKTKDGQQCDFSLNSFKLGSTKVSADSSIITPYAIAGTASHAVKIASLLQSIDADGNPENGINVAEYDASKLPSDLFDKEETDFLKALIDAGVPTENVVSFADAKKHLDSNVPKVKGFHSLAVEKIVKDIESIIPELHKQNYQTKLAEYKQILDQGDDSNNADIDVLKAVIEIAEVLNDEHVKQRVEFDYSQVDALFNYDSLLPQAIDYAVNKTPELIIKGDFNHALASTDADSKLLFTLANKLIAASDKLAVSFANVNRVAIYTQSEENHLTYQNAQSLRVVALTVANMLSTIAAYNAGSDENYLVQTAKNLTVKAGKYGDINPDPVEYEFGYLGSVDYPIVSAEYERASAFPVEWIEDKTVFTLRQDPIYLATALKSLRDAVEIADTKVDLSEFLNKEELTDLQPLLDNLNQHLQADNGADVLFDFSDDDVKAKLNIQAAYMLNTAIGREDLSISENKYTCVIDNEMSKYMNSPTCYIQKFKGEYLGNHDSYGYMLEGMPASHELNFTITGGKLDTIVPSCEEKNNDGVFVQCDFLTTLQ</sequence>
<evidence type="ECO:0008006" key="4">
    <source>
        <dbReference type="Google" id="ProtNLM"/>
    </source>
</evidence>